<dbReference type="SUPFAM" id="SSF53850">
    <property type="entry name" value="Periplasmic binding protein-like II"/>
    <property type="match status" value="1"/>
</dbReference>
<dbReference type="PANTHER" id="PTHR42928">
    <property type="entry name" value="TRICARBOXYLATE-BINDING PROTEIN"/>
    <property type="match status" value="1"/>
</dbReference>
<dbReference type="InterPro" id="IPR042100">
    <property type="entry name" value="Bug_dom1"/>
</dbReference>
<organism evidence="2 3">
    <name type="scientific">Neoroseomonas marina</name>
    <dbReference type="NCBI Taxonomy" id="1232220"/>
    <lineage>
        <taxon>Bacteria</taxon>
        <taxon>Pseudomonadati</taxon>
        <taxon>Pseudomonadota</taxon>
        <taxon>Alphaproteobacteria</taxon>
        <taxon>Acetobacterales</taxon>
        <taxon>Acetobacteraceae</taxon>
        <taxon>Neoroseomonas</taxon>
    </lineage>
</organism>
<dbReference type="EMBL" id="JABBKX010000017">
    <property type="protein sequence ID" value="NMJ44444.1"/>
    <property type="molecule type" value="Genomic_DNA"/>
</dbReference>
<dbReference type="Pfam" id="PF03401">
    <property type="entry name" value="TctC"/>
    <property type="match status" value="1"/>
</dbReference>
<dbReference type="CDD" id="cd13578">
    <property type="entry name" value="PBP2_Bug27"/>
    <property type="match status" value="1"/>
</dbReference>
<name>A0A848EID3_9PROT</name>
<dbReference type="Proteomes" id="UP000548582">
    <property type="component" value="Unassembled WGS sequence"/>
</dbReference>
<evidence type="ECO:0000313" key="3">
    <source>
        <dbReference type="Proteomes" id="UP000548582"/>
    </source>
</evidence>
<accession>A0A848EID3</accession>
<sequence length="371" mass="39983">MDVKEFRIAEMLWISAFRGNVGLDIIPQWRPASRVYIEGRGRMGRNQMRRAILAVSAAAAARWTLGNAQAQSRYPDRPVRIIVGYPPGGGADFLARVAAQGLSQRLGQSFVVDNRAGASGNIGATTAARAEPDGYTLLMGQIGSNALSNALYVNPGFNAATDFKAISLVAELPNVVLVPNRSPVRSFAELISYARANPGRLTYGSAGTASTIFMFMELLKARYRLDITHVQYRGSAPMQTALIAGEVDMTNDNITTAMPQVQAGTVRALAVTSARRSEALPDVPSVVEAGFPDLVVTSWFGLVAPTRTPAAIIETVSRGVQQTLRDPEIIARLRQLGAVAVGSTPEEYEALMARERTRWAEVIRVAGVRPE</sequence>
<keyword evidence="3" id="KW-1185">Reference proteome</keyword>
<protein>
    <submittedName>
        <fullName evidence="2">Tripartite tricarboxylate transporter substrate binding protein</fullName>
    </submittedName>
</protein>
<reference evidence="2 3" key="1">
    <citation type="submission" date="2020-03" db="EMBL/GenBank/DDBJ databases">
        <authorList>
            <person name="Sun Q."/>
        </authorList>
    </citation>
    <scope>NUCLEOTIDE SEQUENCE [LARGE SCALE GENOMIC DNA]</scope>
    <source>
        <strain evidence="2 3">JC162</strain>
    </source>
</reference>
<comment type="caution">
    <text evidence="2">The sequence shown here is derived from an EMBL/GenBank/DDBJ whole genome shotgun (WGS) entry which is preliminary data.</text>
</comment>
<proteinExistence type="inferred from homology"/>
<dbReference type="PIRSF" id="PIRSF017082">
    <property type="entry name" value="YflP"/>
    <property type="match status" value="1"/>
</dbReference>
<dbReference type="PANTHER" id="PTHR42928:SF5">
    <property type="entry name" value="BLR1237 PROTEIN"/>
    <property type="match status" value="1"/>
</dbReference>
<dbReference type="AlphaFoldDB" id="A0A848EID3"/>
<dbReference type="Gene3D" id="3.40.190.150">
    <property type="entry name" value="Bordetella uptake gene, domain 1"/>
    <property type="match status" value="1"/>
</dbReference>
<evidence type="ECO:0000313" key="2">
    <source>
        <dbReference type="EMBL" id="NMJ44444.1"/>
    </source>
</evidence>
<dbReference type="InterPro" id="IPR005064">
    <property type="entry name" value="BUG"/>
</dbReference>
<evidence type="ECO:0000256" key="1">
    <source>
        <dbReference type="ARBA" id="ARBA00006987"/>
    </source>
</evidence>
<gene>
    <name evidence="2" type="ORF">GWK16_24580</name>
</gene>
<comment type="similarity">
    <text evidence="1">Belongs to the UPF0065 (bug) family.</text>
</comment>
<dbReference type="RefSeq" id="WP_170056624.1">
    <property type="nucleotide sequence ID" value="NZ_JABBKX010000017.1"/>
</dbReference>
<dbReference type="Gene3D" id="3.40.190.10">
    <property type="entry name" value="Periplasmic binding protein-like II"/>
    <property type="match status" value="1"/>
</dbReference>